<proteinExistence type="predicted"/>
<dbReference type="EMBL" id="JASBWS010000215">
    <property type="protein sequence ID" value="KAJ9091030.1"/>
    <property type="molecule type" value="Genomic_DNA"/>
</dbReference>
<organism evidence="1 2">
    <name type="scientific">Naganishia adeliensis</name>
    <dbReference type="NCBI Taxonomy" id="92952"/>
    <lineage>
        <taxon>Eukaryota</taxon>
        <taxon>Fungi</taxon>
        <taxon>Dikarya</taxon>
        <taxon>Basidiomycota</taxon>
        <taxon>Agaricomycotina</taxon>
        <taxon>Tremellomycetes</taxon>
        <taxon>Filobasidiales</taxon>
        <taxon>Filobasidiaceae</taxon>
        <taxon>Naganishia</taxon>
    </lineage>
</organism>
<sequence length="146" mass="16886">MVWKRCIYAHGPEPLARSSAFISKSRINNLDNYQTIHFNEDLVVPLQVHCDSIDRQSSAGDDSWILPFVVCVSDRSLGEDKVLNRYHTEELAGVNKRRIEKLKTAWESWVTRLSEVELDGLEKAIGDLETMQKMRNWEEMVKHMGP</sequence>
<keyword evidence="2" id="KW-1185">Reference proteome</keyword>
<dbReference type="Proteomes" id="UP001230649">
    <property type="component" value="Unassembled WGS sequence"/>
</dbReference>
<name>A0ACC2UVF7_9TREE</name>
<comment type="caution">
    <text evidence="1">The sequence shown here is derived from an EMBL/GenBank/DDBJ whole genome shotgun (WGS) entry which is preliminary data.</text>
</comment>
<gene>
    <name evidence="1" type="ORF">QFC20_007751</name>
</gene>
<reference evidence="1" key="1">
    <citation type="submission" date="2023-04" db="EMBL/GenBank/DDBJ databases">
        <title>Draft Genome sequencing of Naganishia species isolated from polar environments using Oxford Nanopore Technology.</title>
        <authorList>
            <person name="Leo P."/>
            <person name="Venkateswaran K."/>
        </authorList>
    </citation>
    <scope>NUCLEOTIDE SEQUENCE</scope>
    <source>
        <strain evidence="1">MNA-CCFEE 5262</strain>
    </source>
</reference>
<protein>
    <submittedName>
        <fullName evidence="1">Uncharacterized protein</fullName>
    </submittedName>
</protein>
<accession>A0ACC2UVF7</accession>
<evidence type="ECO:0000313" key="1">
    <source>
        <dbReference type="EMBL" id="KAJ9091030.1"/>
    </source>
</evidence>
<evidence type="ECO:0000313" key="2">
    <source>
        <dbReference type="Proteomes" id="UP001230649"/>
    </source>
</evidence>